<accession>A0A9P6UGX1</accession>
<evidence type="ECO:0000256" key="1">
    <source>
        <dbReference type="SAM" id="MobiDB-lite"/>
    </source>
</evidence>
<feature type="non-terminal residue" evidence="2">
    <location>
        <position position="1"/>
    </location>
</feature>
<comment type="caution">
    <text evidence="2">The sequence shown here is derived from an EMBL/GenBank/DDBJ whole genome shotgun (WGS) entry which is preliminary data.</text>
</comment>
<reference evidence="2" key="1">
    <citation type="journal article" date="2020" name="Fungal Divers.">
        <title>Resolving the Mortierellaceae phylogeny through synthesis of multi-gene phylogenetics and phylogenomics.</title>
        <authorList>
            <person name="Vandepol N."/>
            <person name="Liber J."/>
            <person name="Desiro A."/>
            <person name="Na H."/>
            <person name="Kennedy M."/>
            <person name="Barry K."/>
            <person name="Grigoriev I.V."/>
            <person name="Miller A.N."/>
            <person name="O'Donnell K."/>
            <person name="Stajich J.E."/>
            <person name="Bonito G."/>
        </authorList>
    </citation>
    <scope>NUCLEOTIDE SEQUENCE</scope>
    <source>
        <strain evidence="2">NVP60</strain>
    </source>
</reference>
<evidence type="ECO:0000313" key="3">
    <source>
        <dbReference type="Proteomes" id="UP000823405"/>
    </source>
</evidence>
<keyword evidence="3" id="KW-1185">Reference proteome</keyword>
<proteinExistence type="predicted"/>
<name>A0A9P6UGX1_9FUNG</name>
<feature type="compositionally biased region" description="Polar residues" evidence="1">
    <location>
        <begin position="92"/>
        <end position="102"/>
    </location>
</feature>
<dbReference type="OrthoDB" id="2437838at2759"/>
<sequence>HFHRDTMAKHNMCNVVKGHLLQQSRPKYLQPIDKDGKYPRMENSSDSSGSESSDSDGGDSSKSTAQVSEPGASSYRGSKRRKPVVEVKADADTTTIRGSKRR</sequence>
<dbReference type="AlphaFoldDB" id="A0A9P6UGX1"/>
<evidence type="ECO:0000313" key="2">
    <source>
        <dbReference type="EMBL" id="KAG0297240.1"/>
    </source>
</evidence>
<organism evidence="2 3">
    <name type="scientific">Linnemannia gamsii</name>
    <dbReference type="NCBI Taxonomy" id="64522"/>
    <lineage>
        <taxon>Eukaryota</taxon>
        <taxon>Fungi</taxon>
        <taxon>Fungi incertae sedis</taxon>
        <taxon>Mucoromycota</taxon>
        <taxon>Mortierellomycotina</taxon>
        <taxon>Mortierellomycetes</taxon>
        <taxon>Mortierellales</taxon>
        <taxon>Mortierellaceae</taxon>
        <taxon>Linnemannia</taxon>
    </lineage>
</organism>
<dbReference type="EMBL" id="JAAAIN010002076">
    <property type="protein sequence ID" value="KAG0297240.1"/>
    <property type="molecule type" value="Genomic_DNA"/>
</dbReference>
<feature type="region of interest" description="Disordered" evidence="1">
    <location>
        <begin position="1"/>
        <end position="102"/>
    </location>
</feature>
<dbReference type="Proteomes" id="UP000823405">
    <property type="component" value="Unassembled WGS sequence"/>
</dbReference>
<gene>
    <name evidence="2" type="ORF">BGZ97_004329</name>
</gene>
<protein>
    <submittedName>
        <fullName evidence="2">Uncharacterized protein</fullName>
    </submittedName>
</protein>